<reference evidence="1" key="2">
    <citation type="journal article" date="2015" name="Fish Shellfish Immunol.">
        <title>Early steps in the European eel (Anguilla anguilla)-Vibrio vulnificus interaction in the gills: Role of the RtxA13 toxin.</title>
        <authorList>
            <person name="Callol A."/>
            <person name="Pajuelo D."/>
            <person name="Ebbesson L."/>
            <person name="Teles M."/>
            <person name="MacKenzie S."/>
            <person name="Amaro C."/>
        </authorList>
    </citation>
    <scope>NUCLEOTIDE SEQUENCE</scope>
</reference>
<dbReference type="AlphaFoldDB" id="A0A0E9TWR5"/>
<proteinExistence type="predicted"/>
<name>A0A0E9TWR5_ANGAN</name>
<sequence length="58" mass="6664">MHLRAQISKWELRWVSLLTFTGRITERGISLCHTTCAQALFTSQLLAQPPFMPWTDSS</sequence>
<dbReference type="EMBL" id="GBXM01050586">
    <property type="protein sequence ID" value="JAH57991.1"/>
    <property type="molecule type" value="Transcribed_RNA"/>
</dbReference>
<reference evidence="1" key="1">
    <citation type="submission" date="2014-11" db="EMBL/GenBank/DDBJ databases">
        <authorList>
            <person name="Amaro Gonzalez C."/>
        </authorList>
    </citation>
    <scope>NUCLEOTIDE SEQUENCE</scope>
</reference>
<accession>A0A0E9TWR5</accession>
<protein>
    <submittedName>
        <fullName evidence="1">Uncharacterized protein</fullName>
    </submittedName>
</protein>
<organism evidence="1">
    <name type="scientific">Anguilla anguilla</name>
    <name type="common">European freshwater eel</name>
    <name type="synonym">Muraena anguilla</name>
    <dbReference type="NCBI Taxonomy" id="7936"/>
    <lineage>
        <taxon>Eukaryota</taxon>
        <taxon>Metazoa</taxon>
        <taxon>Chordata</taxon>
        <taxon>Craniata</taxon>
        <taxon>Vertebrata</taxon>
        <taxon>Euteleostomi</taxon>
        <taxon>Actinopterygii</taxon>
        <taxon>Neopterygii</taxon>
        <taxon>Teleostei</taxon>
        <taxon>Anguilliformes</taxon>
        <taxon>Anguillidae</taxon>
        <taxon>Anguilla</taxon>
    </lineage>
</organism>
<evidence type="ECO:0000313" key="1">
    <source>
        <dbReference type="EMBL" id="JAH57991.1"/>
    </source>
</evidence>